<comment type="caution">
    <text evidence="1">The sequence shown here is derived from an EMBL/GenBank/DDBJ whole genome shotgun (WGS) entry which is preliminary data.</text>
</comment>
<reference evidence="1" key="1">
    <citation type="submission" date="2023-04" db="EMBL/GenBank/DDBJ databases">
        <title>A chromosome-level genome assembly of the parasitoid wasp Eretmocerus hayati.</title>
        <authorList>
            <person name="Zhong Y."/>
            <person name="Liu S."/>
            <person name="Liu Y."/>
        </authorList>
    </citation>
    <scope>NUCLEOTIDE SEQUENCE</scope>
    <source>
        <strain evidence="1">ZJU_SS_LIU_2023</strain>
    </source>
</reference>
<dbReference type="Proteomes" id="UP001239111">
    <property type="component" value="Chromosome 3"/>
</dbReference>
<gene>
    <name evidence="1" type="ORF">QAD02_001161</name>
</gene>
<dbReference type="EMBL" id="CM056743">
    <property type="protein sequence ID" value="KAJ8669902.1"/>
    <property type="molecule type" value="Genomic_DNA"/>
</dbReference>
<evidence type="ECO:0000313" key="2">
    <source>
        <dbReference type="Proteomes" id="UP001239111"/>
    </source>
</evidence>
<evidence type="ECO:0000313" key="1">
    <source>
        <dbReference type="EMBL" id="KAJ8669902.1"/>
    </source>
</evidence>
<sequence>MLYNGRTRNSSTTSSITSSIATSNDNINISNVSPAQPGPASRQPYRRTSTLLRSRSYPSSSTKWSSPAVTVPTSSEESNDVRIRQNVPAARIRTGFEYYLPKQYHEEGTSKARSSDADERAGSFGYVDPFGIRRVIYYKAGRSSGFKARLNNRYVGHDAAPFDPPAVAQQHAQH</sequence>
<name>A0ACC2NFG4_9HYME</name>
<organism evidence="1 2">
    <name type="scientific">Eretmocerus hayati</name>
    <dbReference type="NCBI Taxonomy" id="131215"/>
    <lineage>
        <taxon>Eukaryota</taxon>
        <taxon>Metazoa</taxon>
        <taxon>Ecdysozoa</taxon>
        <taxon>Arthropoda</taxon>
        <taxon>Hexapoda</taxon>
        <taxon>Insecta</taxon>
        <taxon>Pterygota</taxon>
        <taxon>Neoptera</taxon>
        <taxon>Endopterygota</taxon>
        <taxon>Hymenoptera</taxon>
        <taxon>Apocrita</taxon>
        <taxon>Proctotrupomorpha</taxon>
        <taxon>Chalcidoidea</taxon>
        <taxon>Aphelinidae</taxon>
        <taxon>Aphelininae</taxon>
        <taxon>Eretmocerus</taxon>
    </lineage>
</organism>
<keyword evidence="2" id="KW-1185">Reference proteome</keyword>
<protein>
    <submittedName>
        <fullName evidence="1">Uncharacterized protein</fullName>
    </submittedName>
</protein>
<accession>A0ACC2NFG4</accession>
<proteinExistence type="predicted"/>